<evidence type="ECO:0000313" key="3">
    <source>
        <dbReference type="Proteomes" id="UP001165122"/>
    </source>
</evidence>
<accession>A0A9W7EF90</accession>
<feature type="compositionally biased region" description="Basic and acidic residues" evidence="1">
    <location>
        <begin position="1141"/>
        <end position="1175"/>
    </location>
</feature>
<feature type="compositionally biased region" description="Basic and acidic residues" evidence="1">
    <location>
        <begin position="1221"/>
        <end position="1231"/>
    </location>
</feature>
<organism evidence="2 3">
    <name type="scientific">Triparma laevis f. longispina</name>
    <dbReference type="NCBI Taxonomy" id="1714387"/>
    <lineage>
        <taxon>Eukaryota</taxon>
        <taxon>Sar</taxon>
        <taxon>Stramenopiles</taxon>
        <taxon>Ochrophyta</taxon>
        <taxon>Bolidophyceae</taxon>
        <taxon>Parmales</taxon>
        <taxon>Triparmaceae</taxon>
        <taxon>Triparma</taxon>
    </lineage>
</organism>
<dbReference type="EMBL" id="BRXW01000696">
    <property type="protein sequence ID" value="GMH74353.1"/>
    <property type="molecule type" value="Genomic_DNA"/>
</dbReference>
<feature type="region of interest" description="Disordered" evidence="1">
    <location>
        <begin position="143"/>
        <end position="184"/>
    </location>
</feature>
<feature type="compositionally biased region" description="Basic residues" evidence="1">
    <location>
        <begin position="788"/>
        <end position="802"/>
    </location>
</feature>
<dbReference type="GO" id="GO:0061630">
    <property type="term" value="F:ubiquitin protein ligase activity"/>
    <property type="evidence" value="ECO:0007669"/>
    <property type="project" value="InterPro"/>
</dbReference>
<feature type="compositionally biased region" description="Polar residues" evidence="1">
    <location>
        <begin position="803"/>
        <end position="815"/>
    </location>
</feature>
<dbReference type="PANTHER" id="PTHR15439">
    <property type="entry name" value="RETINOBLASTOMA-BINDING PROTEIN 6"/>
    <property type="match status" value="1"/>
</dbReference>
<feature type="compositionally biased region" description="Low complexity" evidence="1">
    <location>
        <begin position="759"/>
        <end position="772"/>
    </location>
</feature>
<comment type="caution">
    <text evidence="2">The sequence shown here is derived from an EMBL/GenBank/DDBJ whole genome shotgun (WGS) entry which is preliminary data.</text>
</comment>
<dbReference type="OrthoDB" id="195779at2759"/>
<sequence length="1790" mass="203119">MAADDFDSSVDYVQKVLLKTDKFAAPIPYRLAKLADTSRGDLSDLVSSSFLESSSKWRQKQRLASELEHLVSDPNTEMTSAKRSHLSRMIESFHTKPVLSKLQSAQQEAIKNRGRNEMAVNLAKFKDGEHQWKDTQMKDIVKRLHTSDRTKRTETESRSLLHPFTKAPTITASTGPAAPPHMRLENDEKIKSGMTEDELKMAESPLHSPVHSPLHSTQPANFTVHFPETSSPSSPSSPASPSDSPEPQLPILQEEKILPQGSAVSVALSLRNQSHPPPPNPLLEHDLLQTLPPEQLLHFLTHGRAQTAPSNNNKYKIPEGVRFEDDKQPKKIVDVEIKPDPLFAALMGKDAELSARPKTTAALPSKNSSKIINAAMPSIQMQMRTKIDVTLNSIGHVRPVKSDFVSLFEEDDTESNLYPLQLTTVGKCKYDDPCPLMPSAIPPLFLTRNDEPVRDRDKVWRLDSERKILGTEIDVTVGRIHQEFVANRNAILRGEEYDYKFPLKMGQYPNGGTDSRENVYSDEAGSLISRERQWRGACLISRTYCILTAYGMGIAGRVHAAGLHIPRYILLEAYSKEGSATHQVWVTMDMLEKLFDDRPELLKPGQKKTMIFELCKMCFFEYEVYEQWTNDGIDGREMELTPVNPPKVTKYRHNEKWHIDQLEEEIDSDNDDEEDEKKPSAKDLALALKAKKKEARRATKLAKSLKKKQQASPPKVAEIKEEESLESLNISLESNQDATIEEEGVEKEKKGEQDEKELPASPTSPKSPTGGPTEEEGQEQEKQVFSTKKTRKSIRKMKRSPHAKTTSPERNGSSPERNRTDSSSSPSKSPLNANQTLPSGRRGSNHQQDFPTEPGTRTSVWQKKKVWIVEYLKISKGKKMSAAEVRRDELRKKRAKEAQASEMARKKWMATPKRMRGLTIGCTIRIDGFMLTAMVYEFKQNPGVYKIKLFDILGAGGCYEIKLSSSVVAKQLGIKRKATKWTREQKRDLLTKWLRATRENDLLPPKGGRPEVEHVYEEVSASMKSRVVWNQVGRIGVNGTHLKMTPARFPKRRKDFVQVPMNVTGPLLATDPMSWEKHEFKGGEVVRVRDMRHPYKKKGKTVVLDDKPEQPLLGRPDTRELKTPPMTAEEGGKAARKTKSGKKEKGEEKKEERKSRESRKSRGKNKDRPKSKEGSRPGSRSKSREGRPNSRSKSREKRREARKTKDPSFLNKYEEDPEEVAAAKREAENVAKVEAAAAEMKEAQRLQEVEEQKVALRVAEAKAKKEEEERLAEEERRNPKFVAFAKSLKDFMTVRGGRDRPYSLGPSENSGVVDFVNGSGEVKAEEKYFLSSAHANAYCPRRFFQPTTAMLGASFHKNPERRGRPVFRVGCKPRREVGRGKRMVSGGAKVDDLRGIYEIYRAGPGNSWSSNDGSGEAIKFFFTVVSEIEVTSRYHRKLLTGDTFCLDLTIDDLFRCCRGTEHMDLAMLGDDEYLKQEKESQGEQAKALKLQEEEALETCKKELAKAKKLAAKVRLARKDKCEADFRKVKAFVKKEREVMRTVIKRYVEAAEKAWKDVALMLIKKCEWFEQSDDSRDMMYVNGKLEKNIVGLPCLVGKKVVGGKVKLKEGEEEVTSHFDLKLDCKIYQGVKRINSRSKYRDGYRTLLFMVSQERLSLRFIAYDFETSDYFIFSYGEIEQQETVKVMREISEEEVQFQFNQALLGANYEDNGTYPGSKKRKFVVKFENEMETAGNVQVHMSEEEEKKAAAQLDSMLRASSSRAKSREHAAEAKVKDVEEDKWGLVYDSDGEE</sequence>
<dbReference type="GO" id="GO:0016567">
    <property type="term" value="P:protein ubiquitination"/>
    <property type="evidence" value="ECO:0007669"/>
    <property type="project" value="InterPro"/>
</dbReference>
<gene>
    <name evidence="2" type="ORF">TrLO_g3208</name>
</gene>
<feature type="compositionally biased region" description="Basic and acidic residues" evidence="1">
    <location>
        <begin position="746"/>
        <end position="758"/>
    </location>
</feature>
<dbReference type="GO" id="GO:0005634">
    <property type="term" value="C:nucleus"/>
    <property type="evidence" value="ECO:0007669"/>
    <property type="project" value="TreeGrafter"/>
</dbReference>
<name>A0A9W7EF90_9STRA</name>
<dbReference type="Proteomes" id="UP001165122">
    <property type="component" value="Unassembled WGS sequence"/>
</dbReference>
<evidence type="ECO:0000313" key="2">
    <source>
        <dbReference type="EMBL" id="GMH74353.1"/>
    </source>
</evidence>
<evidence type="ECO:0000256" key="1">
    <source>
        <dbReference type="SAM" id="MobiDB-lite"/>
    </source>
</evidence>
<feature type="region of interest" description="Disordered" evidence="1">
    <location>
        <begin position="697"/>
        <end position="857"/>
    </location>
</feature>
<feature type="compositionally biased region" description="Low complexity" evidence="1">
    <location>
        <begin position="230"/>
        <end position="246"/>
    </location>
</feature>
<dbReference type="GO" id="GO:0006397">
    <property type="term" value="P:mRNA processing"/>
    <property type="evidence" value="ECO:0007669"/>
    <property type="project" value="InterPro"/>
</dbReference>
<dbReference type="GO" id="GO:0006511">
    <property type="term" value="P:ubiquitin-dependent protein catabolic process"/>
    <property type="evidence" value="ECO:0007669"/>
    <property type="project" value="TreeGrafter"/>
</dbReference>
<dbReference type="InterPro" id="IPR033489">
    <property type="entry name" value="RBBP6"/>
</dbReference>
<feature type="compositionally biased region" description="Basic residues" evidence="1">
    <location>
        <begin position="697"/>
        <end position="709"/>
    </location>
</feature>
<feature type="region of interest" description="Disordered" evidence="1">
    <location>
        <begin position="201"/>
        <end position="248"/>
    </location>
</feature>
<feature type="compositionally biased region" description="Low complexity" evidence="1">
    <location>
        <begin position="726"/>
        <end position="735"/>
    </location>
</feature>
<proteinExistence type="predicted"/>
<reference evidence="3" key="1">
    <citation type="journal article" date="2023" name="Commun. Biol.">
        <title>Genome analysis of Parmales, the sister group of diatoms, reveals the evolutionary specialization of diatoms from phago-mixotrophs to photoautotrophs.</title>
        <authorList>
            <person name="Ban H."/>
            <person name="Sato S."/>
            <person name="Yoshikawa S."/>
            <person name="Yamada K."/>
            <person name="Nakamura Y."/>
            <person name="Ichinomiya M."/>
            <person name="Sato N."/>
            <person name="Blanc-Mathieu R."/>
            <person name="Endo H."/>
            <person name="Kuwata A."/>
            <person name="Ogata H."/>
        </authorList>
    </citation>
    <scope>NUCLEOTIDE SEQUENCE [LARGE SCALE GENOMIC DNA]</scope>
    <source>
        <strain evidence="3">NIES 3700</strain>
    </source>
</reference>
<keyword evidence="3" id="KW-1185">Reference proteome</keyword>
<dbReference type="PANTHER" id="PTHR15439:SF0">
    <property type="entry name" value="CELL DIVISION CYCLE AND APOPTOSIS REGULATOR PROTEIN 1-RELATED"/>
    <property type="match status" value="1"/>
</dbReference>
<feature type="compositionally biased region" description="Polar residues" evidence="1">
    <location>
        <begin position="845"/>
        <end position="857"/>
    </location>
</feature>
<protein>
    <submittedName>
        <fullName evidence="2">Uncharacterized protein</fullName>
    </submittedName>
</protein>
<feature type="compositionally biased region" description="Basic and acidic residues" evidence="1">
    <location>
        <begin position="143"/>
        <end position="159"/>
    </location>
</feature>
<feature type="region of interest" description="Disordered" evidence="1">
    <location>
        <begin position="1097"/>
        <end position="1231"/>
    </location>
</feature>
<feature type="compositionally biased region" description="Basic and acidic residues" evidence="1">
    <location>
        <begin position="1197"/>
        <end position="1206"/>
    </location>
</feature>